<protein>
    <submittedName>
        <fullName evidence="1">Uncharacterized protein</fullName>
    </submittedName>
</protein>
<reference evidence="1 2" key="1">
    <citation type="submission" date="2018-12" db="EMBL/GenBank/DDBJ databases">
        <title>Still something new to discover - new insights into E. coli phage diversity and taxonomy.</title>
        <authorList>
            <person name="Korf I.H.E."/>
            <person name="Adriaennsens E."/>
            <person name="Dreiseikelmann B."/>
            <person name="Kropinski A."/>
            <person name="Nimtz M."/>
            <person name="Meier-Kolthoff J.P."/>
            <person name="Rohde M."/>
            <person name="van Raaij M."/>
            <person name="Wittmann J."/>
        </authorList>
    </citation>
    <scope>NUCLEOTIDE SEQUENCE [LARGE SCALE GENOMIC DNA]</scope>
</reference>
<dbReference type="InterPro" id="IPR057701">
    <property type="entry name" value="DUF7941"/>
</dbReference>
<sequence>MATQVSLTLKTPWQLIVDEINKLNTDTGANFKYTDLKYVLKSKSDSAPDATLTLSPGEGTPYFNNRDVTYHRLDLAKWFQKIAVRVNVTADTTIGDVVDLVAQRYGMITPTGEKFLDKDKDIKADTLSNPVTFNEHGIQTITLEAKEDSLAWYGSVQVKVYNTTLDLANIIKVTNLGNLTYVDEGDGTKTSARLLTYPLDFSTYTAGLQGITNNETKINESLAGNLTTLIKEQTGVSDEIITELKANLQTATFVYNGATTSSTDNGVNATYNHVLVLSLANGTHTYGKAVFGYNTAD</sequence>
<gene>
    <name evidence="1" type="ORF">Goslar_00022</name>
</gene>
<dbReference type="Pfam" id="PF25613">
    <property type="entry name" value="DUF7941"/>
    <property type="match status" value="1"/>
</dbReference>
<dbReference type="EMBL" id="MK327938">
    <property type="protein sequence ID" value="QBO63815.1"/>
    <property type="molecule type" value="Genomic_DNA"/>
</dbReference>
<name>A0A482GMV3_BPGOS</name>
<keyword evidence="2" id="KW-1185">Reference proteome</keyword>
<dbReference type="Proteomes" id="UP000294673">
    <property type="component" value="Segment"/>
</dbReference>
<accession>A0A482GMV3</accession>
<organism evidence="1 2">
    <name type="scientific">Escherichia phage vB_EcoM_Goslar</name>
    <dbReference type="NCBI Taxonomy" id="2502409"/>
    <lineage>
        <taxon>Viruses</taxon>
        <taxon>Duplodnaviria</taxon>
        <taxon>Heunggongvirae</taxon>
        <taxon>Uroviricota</taxon>
        <taxon>Caudoviricetes</taxon>
        <taxon>Chimalliviridae</taxon>
        <taxon>Goslarvirus</taxon>
        <taxon>Goslarvirus goslar</taxon>
    </lineage>
</organism>
<evidence type="ECO:0000313" key="2">
    <source>
        <dbReference type="Proteomes" id="UP000294673"/>
    </source>
</evidence>
<evidence type="ECO:0000313" key="1">
    <source>
        <dbReference type="EMBL" id="QBO63815.1"/>
    </source>
</evidence>
<organismHost>
    <name type="scientific">Escherichia coli</name>
    <dbReference type="NCBI Taxonomy" id="562"/>
</organismHost>
<proteinExistence type="predicted"/>